<accession>A0A1V9YX39</accession>
<comment type="caution">
    <text evidence="1">The sequence shown here is derived from an EMBL/GenBank/DDBJ whole genome shotgun (WGS) entry which is preliminary data.</text>
</comment>
<reference evidence="1 2" key="1">
    <citation type="journal article" date="2014" name="Genome Biol. Evol.">
        <title>The secreted proteins of Achlya hypogyna and Thraustotheca clavata identify the ancestral oomycete secretome and reveal gene acquisitions by horizontal gene transfer.</title>
        <authorList>
            <person name="Misner I."/>
            <person name="Blouin N."/>
            <person name="Leonard G."/>
            <person name="Richards T.A."/>
            <person name="Lane C.E."/>
        </authorList>
    </citation>
    <scope>NUCLEOTIDE SEQUENCE [LARGE SCALE GENOMIC DNA]</scope>
    <source>
        <strain evidence="1 2">ATCC 48635</strain>
    </source>
</reference>
<dbReference type="AlphaFoldDB" id="A0A1V9YX39"/>
<evidence type="ECO:0000313" key="1">
    <source>
        <dbReference type="EMBL" id="OQR90100.1"/>
    </source>
</evidence>
<dbReference type="EMBL" id="JNBR01000671">
    <property type="protein sequence ID" value="OQR90100.1"/>
    <property type="molecule type" value="Genomic_DNA"/>
</dbReference>
<organism evidence="1 2">
    <name type="scientific">Achlya hypogyna</name>
    <name type="common">Oomycete</name>
    <name type="synonym">Protoachlya hypogyna</name>
    <dbReference type="NCBI Taxonomy" id="1202772"/>
    <lineage>
        <taxon>Eukaryota</taxon>
        <taxon>Sar</taxon>
        <taxon>Stramenopiles</taxon>
        <taxon>Oomycota</taxon>
        <taxon>Saprolegniomycetes</taxon>
        <taxon>Saprolegniales</taxon>
        <taxon>Achlyaceae</taxon>
        <taxon>Achlya</taxon>
    </lineage>
</organism>
<dbReference type="OrthoDB" id="77904at2759"/>
<dbReference type="Proteomes" id="UP000243579">
    <property type="component" value="Unassembled WGS sequence"/>
</dbReference>
<evidence type="ECO:0000313" key="2">
    <source>
        <dbReference type="Proteomes" id="UP000243579"/>
    </source>
</evidence>
<gene>
    <name evidence="1" type="ORF">ACHHYP_20237</name>
</gene>
<sequence length="173" mass="18495">MAGFAVAANAFQCDPSSAKQAPVNLPEGAPCGGWCGATGTCAQGLHCDEGLLPLAFMPLGLQLDSVCRNAAHDDALWKFVRLPPCASNWQLLSLTKATDLDKAATIASNAIMATRELQFDPCIRILSAQTCESNQYAILVQRIYEDAPKQYYLVEDHGDRPALPTATAIALDN</sequence>
<keyword evidence="2" id="KW-1185">Reference proteome</keyword>
<protein>
    <submittedName>
        <fullName evidence="1">Uncharacterized protein</fullName>
    </submittedName>
</protein>
<proteinExistence type="predicted"/>
<name>A0A1V9YX39_ACHHY</name>